<sequence length="122" mass="14066">MRTNLAIGPFFLLFANSLHLLVAVVLFVGRIKVLEVLLIPIFRNLVKTKQNFCCCIIHIPDLGIYSIRDKISGTRVVTPHTSSCIFHVMIYFGRNVDTTKFLNFNEKILSDNIKIVTFYYIR</sequence>
<organism evidence="2 3">
    <name type="scientific">Penstemon smallii</name>
    <dbReference type="NCBI Taxonomy" id="265156"/>
    <lineage>
        <taxon>Eukaryota</taxon>
        <taxon>Viridiplantae</taxon>
        <taxon>Streptophyta</taxon>
        <taxon>Embryophyta</taxon>
        <taxon>Tracheophyta</taxon>
        <taxon>Spermatophyta</taxon>
        <taxon>Magnoliopsida</taxon>
        <taxon>eudicotyledons</taxon>
        <taxon>Gunneridae</taxon>
        <taxon>Pentapetalae</taxon>
        <taxon>asterids</taxon>
        <taxon>lamiids</taxon>
        <taxon>Lamiales</taxon>
        <taxon>Plantaginaceae</taxon>
        <taxon>Cheloneae</taxon>
        <taxon>Penstemon</taxon>
    </lineage>
</organism>
<keyword evidence="1" id="KW-1133">Transmembrane helix</keyword>
<evidence type="ECO:0008006" key="4">
    <source>
        <dbReference type="Google" id="ProtNLM"/>
    </source>
</evidence>
<feature type="transmembrane region" description="Helical" evidence="1">
    <location>
        <begin position="6"/>
        <end position="28"/>
    </location>
</feature>
<dbReference type="Proteomes" id="UP001634393">
    <property type="component" value="Unassembled WGS sequence"/>
</dbReference>
<keyword evidence="3" id="KW-1185">Reference proteome</keyword>
<evidence type="ECO:0000313" key="2">
    <source>
        <dbReference type="EMBL" id="KAL3818198.1"/>
    </source>
</evidence>
<proteinExistence type="predicted"/>
<protein>
    <recommendedName>
        <fullName evidence="4">Secreted protein</fullName>
    </recommendedName>
</protein>
<dbReference type="EMBL" id="JBJXBP010000007">
    <property type="protein sequence ID" value="KAL3818198.1"/>
    <property type="molecule type" value="Genomic_DNA"/>
</dbReference>
<dbReference type="AlphaFoldDB" id="A0ABD3S126"/>
<name>A0ABD3S126_9LAMI</name>
<gene>
    <name evidence="2" type="ORF">ACJIZ3_004103</name>
</gene>
<keyword evidence="1" id="KW-0472">Membrane</keyword>
<accession>A0ABD3S126</accession>
<evidence type="ECO:0000256" key="1">
    <source>
        <dbReference type="SAM" id="Phobius"/>
    </source>
</evidence>
<keyword evidence="1" id="KW-0812">Transmembrane</keyword>
<comment type="caution">
    <text evidence="2">The sequence shown here is derived from an EMBL/GenBank/DDBJ whole genome shotgun (WGS) entry which is preliminary data.</text>
</comment>
<evidence type="ECO:0000313" key="3">
    <source>
        <dbReference type="Proteomes" id="UP001634393"/>
    </source>
</evidence>
<reference evidence="2 3" key="1">
    <citation type="submission" date="2024-12" db="EMBL/GenBank/DDBJ databases">
        <title>The unique morphological basis and parallel evolutionary history of personate flowers in Penstemon.</title>
        <authorList>
            <person name="Depatie T.H."/>
            <person name="Wessinger C.A."/>
        </authorList>
    </citation>
    <scope>NUCLEOTIDE SEQUENCE [LARGE SCALE GENOMIC DNA]</scope>
    <source>
        <strain evidence="2">WTNN_2</strain>
        <tissue evidence="2">Leaf</tissue>
    </source>
</reference>